<keyword evidence="1" id="KW-0472">Membrane</keyword>
<reference evidence="2 3" key="1">
    <citation type="submission" date="2018-06" db="EMBL/GenBank/DDBJ databases">
        <title>Comparative genomics reveals the genomic features of Rhizophagus irregularis, R. cerebriforme, R. diaphanum and Gigaspora rosea, and their symbiotic lifestyle signature.</title>
        <authorList>
            <person name="Morin E."/>
            <person name="San Clemente H."/>
            <person name="Chen E.C.H."/>
            <person name="De La Providencia I."/>
            <person name="Hainaut M."/>
            <person name="Kuo A."/>
            <person name="Kohler A."/>
            <person name="Murat C."/>
            <person name="Tang N."/>
            <person name="Roy S."/>
            <person name="Loubradou J."/>
            <person name="Henrissat B."/>
            <person name="Grigoriev I.V."/>
            <person name="Corradi N."/>
            <person name="Roux C."/>
            <person name="Martin F.M."/>
        </authorList>
    </citation>
    <scope>NUCLEOTIDE SEQUENCE [LARGE SCALE GENOMIC DNA]</scope>
    <source>
        <strain evidence="2 3">DAOM 227022</strain>
    </source>
</reference>
<feature type="transmembrane region" description="Helical" evidence="1">
    <location>
        <begin position="12"/>
        <end position="37"/>
    </location>
</feature>
<dbReference type="OrthoDB" id="2338390at2759"/>
<comment type="caution">
    <text evidence="2">The sequence shown here is derived from an EMBL/GenBank/DDBJ whole genome shotgun (WGS) entry which is preliminary data.</text>
</comment>
<proteinExistence type="predicted"/>
<accession>A0A397S3Y3</accession>
<dbReference type="EMBL" id="QKYT01002431">
    <property type="protein sequence ID" value="RIA78667.1"/>
    <property type="molecule type" value="Genomic_DNA"/>
</dbReference>
<dbReference type="AlphaFoldDB" id="A0A397S3Y3"/>
<name>A0A397S3Y3_9GLOM</name>
<feature type="transmembrane region" description="Helical" evidence="1">
    <location>
        <begin position="63"/>
        <end position="81"/>
    </location>
</feature>
<keyword evidence="1" id="KW-1133">Transmembrane helix</keyword>
<keyword evidence="1" id="KW-0812">Transmembrane</keyword>
<evidence type="ECO:0000313" key="2">
    <source>
        <dbReference type="EMBL" id="RIA78667.1"/>
    </source>
</evidence>
<sequence length="101" mass="11525">MRAPSDVQITKGGVVGIIFGSITGTSFIALVIGFHYYNNVYPEMFGTQEILNFIFMKKNKVELGGYIVILELVQIYIRLCLTAPNAHRSLYIIRYHVFTYL</sequence>
<evidence type="ECO:0000256" key="1">
    <source>
        <dbReference type="SAM" id="Phobius"/>
    </source>
</evidence>
<gene>
    <name evidence="2" type="ORF">C1645_842696</name>
</gene>
<dbReference type="Proteomes" id="UP000265703">
    <property type="component" value="Unassembled WGS sequence"/>
</dbReference>
<keyword evidence="3" id="KW-1185">Reference proteome</keyword>
<protein>
    <submittedName>
        <fullName evidence="2">Uncharacterized protein</fullName>
    </submittedName>
</protein>
<evidence type="ECO:0000313" key="3">
    <source>
        <dbReference type="Proteomes" id="UP000265703"/>
    </source>
</evidence>
<organism evidence="2 3">
    <name type="scientific">Glomus cerebriforme</name>
    <dbReference type="NCBI Taxonomy" id="658196"/>
    <lineage>
        <taxon>Eukaryota</taxon>
        <taxon>Fungi</taxon>
        <taxon>Fungi incertae sedis</taxon>
        <taxon>Mucoromycota</taxon>
        <taxon>Glomeromycotina</taxon>
        <taxon>Glomeromycetes</taxon>
        <taxon>Glomerales</taxon>
        <taxon>Glomeraceae</taxon>
        <taxon>Glomus</taxon>
    </lineage>
</organism>